<feature type="compositionally biased region" description="Low complexity" evidence="1">
    <location>
        <begin position="43"/>
        <end position="70"/>
    </location>
</feature>
<feature type="transmembrane region" description="Helical" evidence="2">
    <location>
        <begin position="113"/>
        <end position="139"/>
    </location>
</feature>
<organism evidence="3 4">
    <name type="scientific">Moelleriella libera RCEF 2490</name>
    <dbReference type="NCBI Taxonomy" id="1081109"/>
    <lineage>
        <taxon>Eukaryota</taxon>
        <taxon>Fungi</taxon>
        <taxon>Dikarya</taxon>
        <taxon>Ascomycota</taxon>
        <taxon>Pezizomycotina</taxon>
        <taxon>Sordariomycetes</taxon>
        <taxon>Hypocreomycetidae</taxon>
        <taxon>Hypocreales</taxon>
        <taxon>Clavicipitaceae</taxon>
        <taxon>Moelleriella</taxon>
    </lineage>
</organism>
<keyword evidence="2" id="KW-1133">Transmembrane helix</keyword>
<reference evidence="3 4" key="1">
    <citation type="journal article" date="2016" name="Genome Biol. Evol.">
        <title>Divergent and convergent evolution of fungal pathogenicity.</title>
        <authorList>
            <person name="Shang Y."/>
            <person name="Xiao G."/>
            <person name="Zheng P."/>
            <person name="Cen K."/>
            <person name="Zhan S."/>
            <person name="Wang C."/>
        </authorList>
    </citation>
    <scope>NUCLEOTIDE SEQUENCE [LARGE SCALE GENOMIC DNA]</scope>
    <source>
        <strain evidence="3 4">RCEF 2490</strain>
    </source>
</reference>
<keyword evidence="2" id="KW-0472">Membrane</keyword>
<gene>
    <name evidence="3" type="ORF">AAL_07330</name>
</gene>
<keyword evidence="2" id="KW-0812">Transmembrane</keyword>
<dbReference type="AlphaFoldDB" id="A0A167XLD6"/>
<evidence type="ECO:0000256" key="1">
    <source>
        <dbReference type="SAM" id="MobiDB-lite"/>
    </source>
</evidence>
<name>A0A167XLD6_9HYPO</name>
<dbReference type="EMBL" id="AZGY01000022">
    <property type="protein sequence ID" value="KZZ90229.1"/>
    <property type="molecule type" value="Genomic_DNA"/>
</dbReference>
<keyword evidence="4" id="KW-1185">Reference proteome</keyword>
<evidence type="ECO:0000313" key="4">
    <source>
        <dbReference type="Proteomes" id="UP000078544"/>
    </source>
</evidence>
<proteinExistence type="predicted"/>
<dbReference type="Proteomes" id="UP000078544">
    <property type="component" value="Unassembled WGS sequence"/>
</dbReference>
<comment type="caution">
    <text evidence="3">The sequence shown here is derived from an EMBL/GenBank/DDBJ whole genome shotgun (WGS) entry which is preliminary data.</text>
</comment>
<protein>
    <submittedName>
        <fullName evidence="3">Uncharacterized protein</fullName>
    </submittedName>
</protein>
<sequence>MFFVARCSSSSGGSIGVRPARPLRHLRFNALSSSRLPAPRCFAQQAAPPSRRADRAAPTTAPASAATATQKGGRPVKPAAGPNVPRGQQQYKPAKPYGIPERLLIYHAGTGRIAFLAMLKLTTLMVGAFFTFLVVPSYVTADKTAVEIAAVCCAGAVPVLFVGLSTAPFVTHIHVHLPEAARASRAVLERFARDIPASTLLTLTTMSLIAKPRYSSVRVGELRAVAKRAGLVNYARDTAAENASRKWYMYRAVRGFLVQPVGSSREKRYDKAVAETWVWDAVRQKVARQA</sequence>
<feature type="transmembrane region" description="Helical" evidence="2">
    <location>
        <begin position="145"/>
        <end position="164"/>
    </location>
</feature>
<evidence type="ECO:0000256" key="2">
    <source>
        <dbReference type="SAM" id="Phobius"/>
    </source>
</evidence>
<feature type="region of interest" description="Disordered" evidence="1">
    <location>
        <begin position="41"/>
        <end position="92"/>
    </location>
</feature>
<evidence type="ECO:0000313" key="3">
    <source>
        <dbReference type="EMBL" id="KZZ90229.1"/>
    </source>
</evidence>
<dbReference type="OrthoDB" id="2386090at2759"/>
<accession>A0A167XLD6</accession>